<accession>A0A4R2LIN9</accession>
<dbReference type="GO" id="GO:0004888">
    <property type="term" value="F:transmembrane signaling receptor activity"/>
    <property type="evidence" value="ECO:0007669"/>
    <property type="project" value="InterPro"/>
</dbReference>
<keyword evidence="3 10" id="KW-0812">Transmembrane</keyword>
<dbReference type="Gene3D" id="6.10.340.10">
    <property type="match status" value="1"/>
</dbReference>
<evidence type="ECO:0000259" key="11">
    <source>
        <dbReference type="PROSITE" id="PS50111"/>
    </source>
</evidence>
<evidence type="ECO:0000256" key="3">
    <source>
        <dbReference type="ARBA" id="ARBA00022692"/>
    </source>
</evidence>
<comment type="caution">
    <text evidence="13">The sequence shown here is derived from an EMBL/GenBank/DDBJ whole genome shotgun (WGS) entry which is preliminary data.</text>
</comment>
<dbReference type="SMART" id="SM01049">
    <property type="entry name" value="Cache_2"/>
    <property type="match status" value="1"/>
</dbReference>
<feature type="domain" description="Methyl-accepting transducer" evidence="11">
    <location>
        <begin position="369"/>
        <end position="605"/>
    </location>
</feature>
<keyword evidence="9" id="KW-0175">Coiled coil</keyword>
<keyword evidence="14" id="KW-1185">Reference proteome</keyword>
<protein>
    <submittedName>
        <fullName evidence="13">Methyl-accepting chemotaxis sensory transducer with Cache sensor</fullName>
    </submittedName>
</protein>
<comment type="similarity">
    <text evidence="7">Belongs to the methyl-accepting chemotaxis (MCP) protein family.</text>
</comment>
<dbReference type="SUPFAM" id="SSF158472">
    <property type="entry name" value="HAMP domain-like"/>
    <property type="match status" value="1"/>
</dbReference>
<dbReference type="Pfam" id="PF00015">
    <property type="entry name" value="MCPsignal"/>
    <property type="match status" value="1"/>
</dbReference>
<dbReference type="InterPro" id="IPR004089">
    <property type="entry name" value="MCPsignal_dom"/>
</dbReference>
<dbReference type="PRINTS" id="PR00260">
    <property type="entry name" value="CHEMTRNSDUCR"/>
</dbReference>
<dbReference type="GO" id="GO:0006935">
    <property type="term" value="P:chemotaxis"/>
    <property type="evidence" value="ECO:0007669"/>
    <property type="project" value="InterPro"/>
</dbReference>
<dbReference type="PANTHER" id="PTHR32089">
    <property type="entry name" value="METHYL-ACCEPTING CHEMOTAXIS PROTEIN MCPB"/>
    <property type="match status" value="1"/>
</dbReference>
<evidence type="ECO:0000256" key="4">
    <source>
        <dbReference type="ARBA" id="ARBA00022989"/>
    </source>
</evidence>
<dbReference type="Pfam" id="PF17200">
    <property type="entry name" value="sCache_2"/>
    <property type="match status" value="1"/>
</dbReference>
<dbReference type="PANTHER" id="PTHR32089:SF112">
    <property type="entry name" value="LYSOZYME-LIKE PROTEIN-RELATED"/>
    <property type="match status" value="1"/>
</dbReference>
<dbReference type="GO" id="GO:0007165">
    <property type="term" value="P:signal transduction"/>
    <property type="evidence" value="ECO:0007669"/>
    <property type="project" value="UniProtKB-KW"/>
</dbReference>
<dbReference type="SMART" id="SM00283">
    <property type="entry name" value="MA"/>
    <property type="match status" value="1"/>
</dbReference>
<dbReference type="PROSITE" id="PS50885">
    <property type="entry name" value="HAMP"/>
    <property type="match status" value="2"/>
</dbReference>
<evidence type="ECO:0000313" key="14">
    <source>
        <dbReference type="Proteomes" id="UP000295765"/>
    </source>
</evidence>
<evidence type="ECO:0000256" key="1">
    <source>
        <dbReference type="ARBA" id="ARBA00004651"/>
    </source>
</evidence>
<reference evidence="13 14" key="1">
    <citation type="submission" date="2019-03" db="EMBL/GenBank/DDBJ databases">
        <title>Genomic Encyclopedia of Type Strains, Phase IV (KMG-IV): sequencing the most valuable type-strain genomes for metagenomic binning, comparative biology and taxonomic classification.</title>
        <authorList>
            <person name="Goeker M."/>
        </authorList>
    </citation>
    <scope>NUCLEOTIDE SEQUENCE [LARGE SCALE GENOMIC DNA]</scope>
    <source>
        <strain evidence="13 14">DSM 25287</strain>
    </source>
</reference>
<feature type="domain" description="HAMP" evidence="12">
    <location>
        <begin position="312"/>
        <end position="364"/>
    </location>
</feature>
<evidence type="ECO:0000256" key="6">
    <source>
        <dbReference type="ARBA" id="ARBA00023224"/>
    </source>
</evidence>
<dbReference type="InterPro" id="IPR004090">
    <property type="entry name" value="Chemotax_Me-accpt_rcpt"/>
</dbReference>
<evidence type="ECO:0000259" key="12">
    <source>
        <dbReference type="PROSITE" id="PS50885"/>
    </source>
</evidence>
<feature type="transmembrane region" description="Helical" evidence="10">
    <location>
        <begin position="190"/>
        <end position="209"/>
    </location>
</feature>
<dbReference type="SMART" id="SM00304">
    <property type="entry name" value="HAMP"/>
    <property type="match status" value="4"/>
</dbReference>
<dbReference type="InterPro" id="IPR033480">
    <property type="entry name" value="sCache_2"/>
</dbReference>
<gene>
    <name evidence="13" type="ORF">EV699_10360</name>
</gene>
<keyword evidence="6 8" id="KW-0807">Transducer</keyword>
<evidence type="ECO:0000256" key="8">
    <source>
        <dbReference type="PROSITE-ProRule" id="PRU00284"/>
    </source>
</evidence>
<dbReference type="EMBL" id="SLWY01000003">
    <property type="protein sequence ID" value="TCO83015.1"/>
    <property type="molecule type" value="Genomic_DNA"/>
</dbReference>
<evidence type="ECO:0000256" key="9">
    <source>
        <dbReference type="SAM" id="Coils"/>
    </source>
</evidence>
<proteinExistence type="inferred from homology"/>
<dbReference type="Gene3D" id="3.30.450.20">
    <property type="entry name" value="PAS domain"/>
    <property type="match status" value="1"/>
</dbReference>
<dbReference type="CDD" id="cd06225">
    <property type="entry name" value="HAMP"/>
    <property type="match status" value="1"/>
</dbReference>
<name>A0A4R2LIN9_9GAMM</name>
<sequence>MKPLQNLKLRAQFGLLLAVIVAGMGLSAVGTLSRLHANLDAERRARVQELVEIGSGVLARFHAEEAAGRLSRADAQARAGEALAALRYRDIYYWAHNRDGDYVMHGARPELVGKTIRIRDRNGLDLFEAFEAVIRKDGQGFVAYTWPRAGSDTPEPKVSFVKLFEPWGWVLGSGLYVSDVDAAYAAERNGVLLAMGAVTVVVAVLLWWLSRRIVGQVRAVLGLAQRMAAQDLSTALPVSSRDEFGEMAQALNDAVAAMRTAFAEVEAAAARDREKMEKLRAAEAAQEAQAQEIRAQAERLRETAEREHRAAETLQAKVEQILVAVDAAARGDLTTPPAVTGEDAIGRVGEALRRLLGDLRDSLAGIASNARSLLTASERFAGVSAHLTDIARGTSERAERLAGAAQDVDQSIQTVADSTDQMNAAVTEISRNVHQAVEVAAVAGQAAGAAADSVAKLATSGERIGQISRVITSIAEQTNLLALNASIEAARAGEAGRGFAVVAHEVKELAQGTAQATLDIDARIGAIRADTAEVARAIGAIRETVDKVHEIATLIAAAIEEQSATTAEIGRSIGLAARGSTEISTAVQRLAETAQEVSGGAGEIAATGRELAALAADQNALVARFRL</sequence>
<dbReference type="Proteomes" id="UP000295765">
    <property type="component" value="Unassembled WGS sequence"/>
</dbReference>
<dbReference type="InterPro" id="IPR003660">
    <property type="entry name" value="HAMP_dom"/>
</dbReference>
<evidence type="ECO:0000313" key="13">
    <source>
        <dbReference type="EMBL" id="TCO83015.1"/>
    </source>
</evidence>
<feature type="coiled-coil region" evidence="9">
    <location>
        <begin position="262"/>
        <end position="317"/>
    </location>
</feature>
<dbReference type="SUPFAM" id="SSF58104">
    <property type="entry name" value="Methyl-accepting chemotaxis protein (MCP) signaling domain"/>
    <property type="match status" value="1"/>
</dbReference>
<evidence type="ECO:0000256" key="2">
    <source>
        <dbReference type="ARBA" id="ARBA00022475"/>
    </source>
</evidence>
<dbReference type="Gene3D" id="1.10.287.950">
    <property type="entry name" value="Methyl-accepting chemotaxis protein"/>
    <property type="match status" value="1"/>
</dbReference>
<organism evidence="13 14">
    <name type="scientific">Plasticicumulans lactativorans</name>
    <dbReference type="NCBI Taxonomy" id="1133106"/>
    <lineage>
        <taxon>Bacteria</taxon>
        <taxon>Pseudomonadati</taxon>
        <taxon>Pseudomonadota</taxon>
        <taxon>Gammaproteobacteria</taxon>
        <taxon>Candidatus Competibacteraceae</taxon>
        <taxon>Plasticicumulans</taxon>
    </lineage>
</organism>
<comment type="subcellular location">
    <subcellularLocation>
        <location evidence="1">Cell membrane</location>
        <topology evidence="1">Multi-pass membrane protein</topology>
    </subcellularLocation>
</comment>
<keyword evidence="5 10" id="KW-0472">Membrane</keyword>
<feature type="domain" description="HAMP" evidence="12">
    <location>
        <begin position="211"/>
        <end position="263"/>
    </location>
</feature>
<evidence type="ECO:0000256" key="10">
    <source>
        <dbReference type="SAM" id="Phobius"/>
    </source>
</evidence>
<evidence type="ECO:0000256" key="5">
    <source>
        <dbReference type="ARBA" id="ARBA00023136"/>
    </source>
</evidence>
<keyword evidence="4 10" id="KW-1133">Transmembrane helix</keyword>
<keyword evidence="2" id="KW-1003">Cell membrane</keyword>
<dbReference type="GO" id="GO:0005886">
    <property type="term" value="C:plasma membrane"/>
    <property type="evidence" value="ECO:0007669"/>
    <property type="project" value="UniProtKB-SubCell"/>
</dbReference>
<dbReference type="RefSeq" id="WP_165904002.1">
    <property type="nucleotide sequence ID" value="NZ_SLWY01000003.1"/>
</dbReference>
<evidence type="ECO:0000256" key="7">
    <source>
        <dbReference type="ARBA" id="ARBA00029447"/>
    </source>
</evidence>
<dbReference type="AlphaFoldDB" id="A0A4R2LIN9"/>
<dbReference type="Pfam" id="PF00672">
    <property type="entry name" value="HAMP"/>
    <property type="match status" value="2"/>
</dbReference>
<dbReference type="PROSITE" id="PS50111">
    <property type="entry name" value="CHEMOTAXIS_TRANSDUC_2"/>
    <property type="match status" value="1"/>
</dbReference>